<evidence type="ECO:0000256" key="4">
    <source>
        <dbReference type="ARBA" id="ARBA00023242"/>
    </source>
</evidence>
<dbReference type="EMBL" id="CVRI01000050">
    <property type="protein sequence ID" value="CRK99369.1"/>
    <property type="molecule type" value="Genomic_DNA"/>
</dbReference>
<protein>
    <recommendedName>
        <fullName evidence="6">Proteasome subunit alpha type</fullName>
    </recommendedName>
</protein>
<dbReference type="Proteomes" id="UP000183832">
    <property type="component" value="Unassembled WGS sequence"/>
</dbReference>
<dbReference type="Gene3D" id="3.60.20.10">
    <property type="entry name" value="Glutamine Phosphoribosylpyrophosphate, subunit 1, domain 1"/>
    <property type="match status" value="1"/>
</dbReference>
<evidence type="ECO:0000256" key="3">
    <source>
        <dbReference type="ARBA" id="ARBA00022942"/>
    </source>
</evidence>
<evidence type="ECO:0000256" key="6">
    <source>
        <dbReference type="RuleBase" id="RU000551"/>
    </source>
</evidence>
<dbReference type="GO" id="GO:0006511">
    <property type="term" value="P:ubiquitin-dependent protein catabolic process"/>
    <property type="evidence" value="ECO:0007669"/>
    <property type="project" value="InterPro"/>
</dbReference>
<dbReference type="InterPro" id="IPR001353">
    <property type="entry name" value="Proteasome_sua/b"/>
</dbReference>
<dbReference type="InterPro" id="IPR029055">
    <property type="entry name" value="Ntn_hydrolases_N"/>
</dbReference>
<keyword evidence="2 6" id="KW-0963">Cytoplasm</keyword>
<keyword evidence="3 5" id="KW-0647">Proteasome</keyword>
<dbReference type="Pfam" id="PF10584">
    <property type="entry name" value="Proteasome_A_N"/>
    <property type="match status" value="1"/>
</dbReference>
<accession>A0A1J1ILN2</accession>
<evidence type="ECO:0000313" key="9">
    <source>
        <dbReference type="Proteomes" id="UP000183832"/>
    </source>
</evidence>
<dbReference type="SMART" id="SM00948">
    <property type="entry name" value="Proteasome_A_N"/>
    <property type="match status" value="1"/>
</dbReference>
<dbReference type="PROSITE" id="PS00388">
    <property type="entry name" value="PROTEASOME_ALPHA_1"/>
    <property type="match status" value="1"/>
</dbReference>
<dbReference type="PROSITE" id="PS51475">
    <property type="entry name" value="PROTEASOME_ALPHA_2"/>
    <property type="match status" value="1"/>
</dbReference>
<evidence type="ECO:0000256" key="1">
    <source>
        <dbReference type="ARBA" id="ARBA00002000"/>
    </source>
</evidence>
<comment type="similarity">
    <text evidence="5 6">Belongs to the peptidase T1A family.</text>
</comment>
<keyword evidence="9" id="KW-1185">Reference proteome</keyword>
<dbReference type="FunFam" id="3.60.20.10:FF:000007">
    <property type="entry name" value="Proteasome subunit alpha type"/>
    <property type="match status" value="1"/>
</dbReference>
<dbReference type="InterPro" id="IPR050115">
    <property type="entry name" value="Proteasome_alpha"/>
</dbReference>
<keyword evidence="4 6" id="KW-0539">Nucleus</keyword>
<dbReference type="GO" id="GO:0019773">
    <property type="term" value="C:proteasome core complex, alpha-subunit complex"/>
    <property type="evidence" value="ECO:0007669"/>
    <property type="project" value="UniProtKB-UniRule"/>
</dbReference>
<proteinExistence type="inferred from homology"/>
<feature type="domain" description="Proteasome alpha-type subunits" evidence="7">
    <location>
        <begin position="8"/>
        <end position="30"/>
    </location>
</feature>
<dbReference type="PANTHER" id="PTHR11599">
    <property type="entry name" value="PROTEASOME SUBUNIT ALPHA/BETA"/>
    <property type="match status" value="1"/>
</dbReference>
<reference evidence="8 9" key="1">
    <citation type="submission" date="2015-04" db="EMBL/GenBank/DDBJ databases">
        <authorList>
            <person name="Syromyatnikov M.Y."/>
            <person name="Popov V.N."/>
        </authorList>
    </citation>
    <scope>NUCLEOTIDE SEQUENCE [LARGE SCALE GENOMIC DNA]</scope>
</reference>
<dbReference type="InterPro" id="IPR000426">
    <property type="entry name" value="Proteasome_asu_N"/>
</dbReference>
<dbReference type="CDD" id="cd03751">
    <property type="entry name" value="proteasome_alpha_type_3"/>
    <property type="match status" value="1"/>
</dbReference>
<comment type="subcellular location">
    <subcellularLocation>
        <location evidence="6">Cytoplasm</location>
    </subcellularLocation>
    <subcellularLocation>
        <location evidence="6">Nucleus</location>
    </subcellularLocation>
</comment>
<evidence type="ECO:0000259" key="7">
    <source>
        <dbReference type="PROSITE" id="PS00388"/>
    </source>
</evidence>
<dbReference type="Pfam" id="PF00227">
    <property type="entry name" value="Proteasome"/>
    <property type="match status" value="1"/>
</dbReference>
<gene>
    <name evidence="8" type="ORF">CLUMA_CG012668</name>
</gene>
<sequence>MSSIGTGYDLSASQFSPDGRVFQIEYAAKAAEISGTAIGLRGKDGCILAVEKVITSKLHEADSGRRIFTIENSIGLVICGLITDGRAVVSYALKEAQNYRRQYGRTIPLKILNERLSSLFHAYTLYSAVRPYGVCVILTTWTEENGSEMYCIEPSGVSFGYFGCATGKAKQAAKTEIEKLKLDNLSARELLNEGAKVIYRVNEDSTDSDTKFKLELSWVGKETNGIHQMCPVNLYEEAKATATAAMEQGDSDVE</sequence>
<dbReference type="GO" id="GO:0005634">
    <property type="term" value="C:nucleus"/>
    <property type="evidence" value="ECO:0007669"/>
    <property type="project" value="UniProtKB-SubCell"/>
</dbReference>
<evidence type="ECO:0000256" key="2">
    <source>
        <dbReference type="ARBA" id="ARBA00022490"/>
    </source>
</evidence>
<dbReference type="OrthoDB" id="40134at2759"/>
<evidence type="ECO:0000256" key="5">
    <source>
        <dbReference type="PROSITE-ProRule" id="PRU00808"/>
    </source>
</evidence>
<organism evidence="8 9">
    <name type="scientific">Clunio marinus</name>
    <dbReference type="NCBI Taxonomy" id="568069"/>
    <lineage>
        <taxon>Eukaryota</taxon>
        <taxon>Metazoa</taxon>
        <taxon>Ecdysozoa</taxon>
        <taxon>Arthropoda</taxon>
        <taxon>Hexapoda</taxon>
        <taxon>Insecta</taxon>
        <taxon>Pterygota</taxon>
        <taxon>Neoptera</taxon>
        <taxon>Endopterygota</taxon>
        <taxon>Diptera</taxon>
        <taxon>Nematocera</taxon>
        <taxon>Chironomoidea</taxon>
        <taxon>Chironomidae</taxon>
        <taxon>Clunio</taxon>
    </lineage>
</organism>
<dbReference type="GO" id="GO:0005737">
    <property type="term" value="C:cytoplasm"/>
    <property type="evidence" value="ECO:0007669"/>
    <property type="project" value="UniProtKB-SubCell"/>
</dbReference>
<dbReference type="SUPFAM" id="SSF56235">
    <property type="entry name" value="N-terminal nucleophile aminohydrolases (Ntn hydrolases)"/>
    <property type="match status" value="1"/>
</dbReference>
<dbReference type="InterPro" id="IPR023332">
    <property type="entry name" value="Proteasome_alpha-type"/>
</dbReference>
<dbReference type="AlphaFoldDB" id="A0A1J1ILN2"/>
<dbReference type="STRING" id="568069.A0A1J1ILN2"/>
<comment type="subunit">
    <text evidence="6">The 20S proteasome core is composed of 28 subunits that are arranged in four stacked rings, resulting in a barrel-shaped structure. The two end rings are each formed by seven alpha subunits, and the two central rings are each formed by seven beta subunits.</text>
</comment>
<evidence type="ECO:0000313" key="8">
    <source>
        <dbReference type="EMBL" id="CRK99369.1"/>
    </source>
</evidence>
<name>A0A1J1ILN2_9DIPT</name>
<comment type="function">
    <text evidence="1">The proteasome is a multicatalytic proteinase complex which is characterized by its ability to cleave peptides with Arg, Phe, Tyr, Leu, and Glu adjacent to the leaving group at neutral or slightly basic pH. The proteasome has an ATP-dependent proteolytic activity.</text>
</comment>